<reference evidence="1" key="1">
    <citation type="submission" date="2023-06" db="EMBL/GenBank/DDBJ databases">
        <title>Comparative genomics of Bacillaceae isolates and their secondary metabolite potential.</title>
        <authorList>
            <person name="Song L."/>
            <person name="Nielsen L.J."/>
            <person name="Mohite O."/>
            <person name="Xu X."/>
            <person name="Weber T."/>
            <person name="Kovacs A.T."/>
        </authorList>
    </citation>
    <scope>NUCLEOTIDE SEQUENCE</scope>
    <source>
        <strain evidence="1">D8_B_37</strain>
    </source>
</reference>
<name>A0AAW7IE37_9BACI</name>
<evidence type="ECO:0000313" key="1">
    <source>
        <dbReference type="EMBL" id="MDM5454293.1"/>
    </source>
</evidence>
<comment type="caution">
    <text evidence="1">The sequence shown here is derived from an EMBL/GenBank/DDBJ whole genome shotgun (WGS) entry which is preliminary data.</text>
</comment>
<organism evidence="1 2">
    <name type="scientific">Peribacillus simplex</name>
    <dbReference type="NCBI Taxonomy" id="1478"/>
    <lineage>
        <taxon>Bacteria</taxon>
        <taxon>Bacillati</taxon>
        <taxon>Bacillota</taxon>
        <taxon>Bacilli</taxon>
        <taxon>Bacillales</taxon>
        <taxon>Bacillaceae</taxon>
        <taxon>Peribacillus</taxon>
    </lineage>
</organism>
<gene>
    <name evidence="1" type="ORF">QUF89_19405</name>
</gene>
<dbReference type="AlphaFoldDB" id="A0AAW7IE37"/>
<accession>A0AAW7IE37</accession>
<sequence length="88" mass="9582">MEKIMAEIQTITLSANTSTILVNGTGQRVWIQGNSFYLGGSDVNSNNGISIHGHDNLIDLGNITFGENIYAFSNHENTITVLYYSTAV</sequence>
<evidence type="ECO:0000313" key="2">
    <source>
        <dbReference type="Proteomes" id="UP001234602"/>
    </source>
</evidence>
<protein>
    <submittedName>
        <fullName evidence="1">Uncharacterized protein</fullName>
    </submittedName>
</protein>
<proteinExistence type="predicted"/>
<dbReference type="EMBL" id="JAUCEY010000008">
    <property type="protein sequence ID" value="MDM5454293.1"/>
    <property type="molecule type" value="Genomic_DNA"/>
</dbReference>
<dbReference type="Proteomes" id="UP001234602">
    <property type="component" value="Unassembled WGS sequence"/>
</dbReference>